<name>A0A0F0KTM8_9MICO</name>
<organism evidence="2 3">
    <name type="scientific">Microbacterium foliorum</name>
    <dbReference type="NCBI Taxonomy" id="104336"/>
    <lineage>
        <taxon>Bacteria</taxon>
        <taxon>Bacillati</taxon>
        <taxon>Actinomycetota</taxon>
        <taxon>Actinomycetes</taxon>
        <taxon>Micrococcales</taxon>
        <taxon>Microbacteriaceae</taxon>
        <taxon>Microbacterium</taxon>
    </lineage>
</organism>
<gene>
    <name evidence="2" type="ORF">RN50_00793</name>
</gene>
<evidence type="ECO:0000259" key="1">
    <source>
        <dbReference type="Pfam" id="PF25355"/>
    </source>
</evidence>
<dbReference type="AlphaFoldDB" id="A0A0F0KTM8"/>
<keyword evidence="3" id="KW-1185">Reference proteome</keyword>
<feature type="domain" description="DUF7882" evidence="1">
    <location>
        <begin position="14"/>
        <end position="107"/>
    </location>
</feature>
<reference evidence="2 3" key="1">
    <citation type="submission" date="2015-02" db="EMBL/GenBank/DDBJ databases">
        <title>Draft genome sequences of ten Microbacterium spp. with emphasis on heavy metal contaminated environments.</title>
        <authorList>
            <person name="Corretto E."/>
        </authorList>
    </citation>
    <scope>NUCLEOTIDE SEQUENCE [LARGE SCALE GENOMIC DNA]</scope>
    <source>
        <strain evidence="2 3">DSM 12966</strain>
    </source>
</reference>
<dbReference type="Proteomes" id="UP000033572">
    <property type="component" value="Unassembled WGS sequence"/>
</dbReference>
<dbReference type="Pfam" id="PF25355">
    <property type="entry name" value="DUF7882"/>
    <property type="match status" value="1"/>
</dbReference>
<comment type="caution">
    <text evidence="2">The sequence shown here is derived from an EMBL/GenBank/DDBJ whole genome shotgun (WGS) entry which is preliminary data.</text>
</comment>
<dbReference type="EMBL" id="JYIU01000033">
    <property type="protein sequence ID" value="KJL24213.1"/>
    <property type="molecule type" value="Genomic_DNA"/>
</dbReference>
<dbReference type="InterPro" id="IPR057204">
    <property type="entry name" value="DUF7882"/>
</dbReference>
<evidence type="ECO:0000313" key="3">
    <source>
        <dbReference type="Proteomes" id="UP000033572"/>
    </source>
</evidence>
<accession>A0A0F0KTM8</accession>
<dbReference type="PATRIC" id="fig|104336.4.peg.816"/>
<protein>
    <recommendedName>
        <fullName evidence="1">DUF7882 domain-containing protein</fullName>
    </recommendedName>
</protein>
<evidence type="ECO:0000313" key="2">
    <source>
        <dbReference type="EMBL" id="KJL24213.1"/>
    </source>
</evidence>
<proteinExistence type="predicted"/>
<sequence length="123" mass="14191">MSAPERAWRYGFLMGRLRYDGISEPILIDDETLAHLKVIVGTKLRRQESFMMSWRPREGGDPGRVTVWVHPAIPLQFLYTSAEPQHVEKQRIEDMMRSLNATGELVIDDFIEFGKNEGSLVEE</sequence>